<proteinExistence type="predicted"/>
<accession>A0AA38X0A4</accession>
<keyword evidence="2" id="KW-1185">Reference proteome</keyword>
<dbReference type="EMBL" id="JAPDRK010000019">
    <property type="protein sequence ID" value="KAJ9604393.1"/>
    <property type="molecule type" value="Genomic_DNA"/>
</dbReference>
<protein>
    <submittedName>
        <fullName evidence="1">Uncharacterized protein</fullName>
    </submittedName>
</protein>
<dbReference type="Proteomes" id="UP001172673">
    <property type="component" value="Unassembled WGS sequence"/>
</dbReference>
<dbReference type="AlphaFoldDB" id="A0AA38X0A4"/>
<evidence type="ECO:0000313" key="1">
    <source>
        <dbReference type="EMBL" id="KAJ9604393.1"/>
    </source>
</evidence>
<gene>
    <name evidence="1" type="ORF">H2200_011227</name>
</gene>
<name>A0AA38X0A4_9EURO</name>
<evidence type="ECO:0000313" key="2">
    <source>
        <dbReference type="Proteomes" id="UP001172673"/>
    </source>
</evidence>
<organism evidence="1 2">
    <name type="scientific">Cladophialophora chaetospira</name>
    <dbReference type="NCBI Taxonomy" id="386627"/>
    <lineage>
        <taxon>Eukaryota</taxon>
        <taxon>Fungi</taxon>
        <taxon>Dikarya</taxon>
        <taxon>Ascomycota</taxon>
        <taxon>Pezizomycotina</taxon>
        <taxon>Eurotiomycetes</taxon>
        <taxon>Chaetothyriomycetidae</taxon>
        <taxon>Chaetothyriales</taxon>
        <taxon>Herpotrichiellaceae</taxon>
        <taxon>Cladophialophora</taxon>
    </lineage>
</organism>
<reference evidence="1" key="1">
    <citation type="submission" date="2022-10" db="EMBL/GenBank/DDBJ databases">
        <title>Culturing micro-colonial fungi from biological soil crusts in the Mojave desert and describing Neophaeococcomyces mojavensis, and introducing the new genera and species Taxawa tesnikishii.</title>
        <authorList>
            <person name="Kurbessoian T."/>
            <person name="Stajich J.E."/>
        </authorList>
    </citation>
    <scope>NUCLEOTIDE SEQUENCE</scope>
    <source>
        <strain evidence="1">TK_41</strain>
    </source>
</reference>
<comment type="caution">
    <text evidence="1">The sequence shown here is derived from an EMBL/GenBank/DDBJ whole genome shotgun (WGS) entry which is preliminary data.</text>
</comment>
<sequence length="337" mass="39325">MSPTQPQPHLVESWYPRPGLPPRPDFEKMGKYARLISRKSKQLLVIRGEVYHVLRRNYFRLLREWHSLPVRTIVNAFFGQDASQVKVLEKMEPFLRRHHYTWKILDEPAPYAKDKPKKFTDGHLKRWSTDTFYDAEGRPAHAWYSTNQNITTIYHPENDSPNFHLDGTMGRLLEMYGRDLRKESDVIDWSNFKTVVHEMGHELNRAEDYGKYGIAASKCVAAGLLDKEILKKEKKTLLYLATEYPSRDFHSNSSCVEDTDRHIAWRVERRDLGLEGSAIEQEARLQRDLAAELSFRLSEEELDCEELDNDWEVQILVDGKPMIVNGSGDARFGEFQV</sequence>